<dbReference type="Gene3D" id="2.60.120.260">
    <property type="entry name" value="Galactose-binding domain-like"/>
    <property type="match status" value="2"/>
</dbReference>
<dbReference type="InterPro" id="IPR031330">
    <property type="entry name" value="Gly_Hdrlase_35_cat"/>
</dbReference>
<dbReference type="PIRSF" id="PIRSF006336">
    <property type="entry name" value="B-gal"/>
    <property type="match status" value="1"/>
</dbReference>
<dbReference type="FunFam" id="3.20.20.80:FF:000017">
    <property type="entry name" value="Beta-galactosidase"/>
    <property type="match status" value="1"/>
</dbReference>
<dbReference type="Gene3D" id="3.20.20.80">
    <property type="entry name" value="Glycosidases"/>
    <property type="match status" value="1"/>
</dbReference>
<evidence type="ECO:0000256" key="5">
    <source>
        <dbReference type="ARBA" id="ARBA00023295"/>
    </source>
</evidence>
<evidence type="ECO:0000256" key="9">
    <source>
        <dbReference type="SAM" id="SignalP"/>
    </source>
</evidence>
<dbReference type="EMBL" id="CAXKWB010012431">
    <property type="protein sequence ID" value="CAL4104597.1"/>
    <property type="molecule type" value="Genomic_DNA"/>
</dbReference>
<reference evidence="13 14" key="1">
    <citation type="submission" date="2024-05" db="EMBL/GenBank/DDBJ databases">
        <authorList>
            <person name="Wallberg A."/>
        </authorList>
    </citation>
    <scope>NUCLEOTIDE SEQUENCE [LARGE SCALE GENOMIC DNA]</scope>
</reference>
<dbReference type="PRINTS" id="PR00742">
    <property type="entry name" value="GLHYDRLASE35"/>
</dbReference>
<dbReference type="PANTHER" id="PTHR23421">
    <property type="entry name" value="BETA-GALACTOSIDASE RELATED"/>
    <property type="match status" value="1"/>
</dbReference>
<dbReference type="InterPro" id="IPR001944">
    <property type="entry name" value="Glycoside_Hdrlase_35"/>
</dbReference>
<keyword evidence="5 7" id="KW-0326">Glycosidase</keyword>
<feature type="domain" description="Beta-galactosidase galactose-binding" evidence="12">
    <location>
        <begin position="561"/>
        <end position="623"/>
    </location>
</feature>
<dbReference type="InterPro" id="IPR017853">
    <property type="entry name" value="GH"/>
</dbReference>
<feature type="signal peptide" evidence="9">
    <location>
        <begin position="1"/>
        <end position="24"/>
    </location>
</feature>
<dbReference type="InterPro" id="IPR048913">
    <property type="entry name" value="BetaGal_gal-bd"/>
</dbReference>
<dbReference type="Pfam" id="PF21467">
    <property type="entry name" value="BetaGal_gal-bd"/>
    <property type="match status" value="1"/>
</dbReference>
<dbReference type="EC" id="3.2.1.23" evidence="7"/>
<dbReference type="SUPFAM" id="SSF49785">
    <property type="entry name" value="Galactose-binding domain-like"/>
    <property type="match status" value="1"/>
</dbReference>
<evidence type="ECO:0000256" key="8">
    <source>
        <dbReference type="RuleBase" id="RU003679"/>
    </source>
</evidence>
<dbReference type="Proteomes" id="UP001497623">
    <property type="component" value="Unassembled WGS sequence"/>
</dbReference>
<dbReference type="Pfam" id="PF01301">
    <property type="entry name" value="Glyco_hydro_35"/>
    <property type="match status" value="1"/>
</dbReference>
<dbReference type="AlphaFoldDB" id="A0AAV2QW93"/>
<dbReference type="GO" id="GO:0005975">
    <property type="term" value="P:carbohydrate metabolic process"/>
    <property type="evidence" value="ECO:0007669"/>
    <property type="project" value="InterPro"/>
</dbReference>
<evidence type="ECO:0000259" key="11">
    <source>
        <dbReference type="Pfam" id="PF21317"/>
    </source>
</evidence>
<keyword evidence="4" id="KW-0325">Glycoprotein</keyword>
<dbReference type="InterPro" id="IPR026283">
    <property type="entry name" value="B-gal_1-like"/>
</dbReference>
<feature type="active site" description="Nucleophile" evidence="6">
    <location>
        <position position="279"/>
    </location>
</feature>
<dbReference type="Pfam" id="PF21317">
    <property type="entry name" value="BetaGal_ABD_1"/>
    <property type="match status" value="1"/>
</dbReference>
<evidence type="ECO:0000313" key="14">
    <source>
        <dbReference type="Proteomes" id="UP001497623"/>
    </source>
</evidence>
<feature type="domain" description="Beta-galactosidase 1-like first all-beta" evidence="11">
    <location>
        <begin position="413"/>
        <end position="523"/>
    </location>
</feature>
<keyword evidence="2 9" id="KW-0732">Signal</keyword>
<dbReference type="PROSITE" id="PS01182">
    <property type="entry name" value="GLYCOSYL_HYDROL_F35"/>
    <property type="match status" value="1"/>
</dbReference>
<dbReference type="GO" id="GO:0004565">
    <property type="term" value="F:beta-galactosidase activity"/>
    <property type="evidence" value="ECO:0007669"/>
    <property type="project" value="UniProtKB-EC"/>
</dbReference>
<evidence type="ECO:0000259" key="12">
    <source>
        <dbReference type="Pfam" id="PF21467"/>
    </source>
</evidence>
<keyword evidence="14" id="KW-1185">Reference proteome</keyword>
<proteinExistence type="inferred from homology"/>
<feature type="chain" id="PRO_5043797143" description="Beta-galactosidase" evidence="9">
    <location>
        <begin position="25"/>
        <end position="659"/>
    </location>
</feature>
<evidence type="ECO:0000256" key="1">
    <source>
        <dbReference type="ARBA" id="ARBA00009809"/>
    </source>
</evidence>
<evidence type="ECO:0000256" key="4">
    <source>
        <dbReference type="ARBA" id="ARBA00023180"/>
    </source>
</evidence>
<comment type="caution">
    <text evidence="13">The sequence shown here is derived from an EMBL/GenBank/DDBJ whole genome shotgun (WGS) entry which is preliminary data.</text>
</comment>
<dbReference type="InterPro" id="IPR019801">
    <property type="entry name" value="Glyco_hydro_35_CS"/>
</dbReference>
<dbReference type="InterPro" id="IPR048912">
    <property type="entry name" value="BetaGal1-like_ABD1"/>
</dbReference>
<evidence type="ECO:0000256" key="6">
    <source>
        <dbReference type="PIRSR" id="PIRSR006336-1"/>
    </source>
</evidence>
<evidence type="ECO:0000259" key="10">
    <source>
        <dbReference type="Pfam" id="PF01301"/>
    </source>
</evidence>
<feature type="domain" description="Glycoside hydrolase 35 catalytic" evidence="10">
    <location>
        <begin position="50"/>
        <end position="369"/>
    </location>
</feature>
<organism evidence="13 14">
    <name type="scientific">Meganyctiphanes norvegica</name>
    <name type="common">Northern krill</name>
    <name type="synonym">Thysanopoda norvegica</name>
    <dbReference type="NCBI Taxonomy" id="48144"/>
    <lineage>
        <taxon>Eukaryota</taxon>
        <taxon>Metazoa</taxon>
        <taxon>Ecdysozoa</taxon>
        <taxon>Arthropoda</taxon>
        <taxon>Crustacea</taxon>
        <taxon>Multicrustacea</taxon>
        <taxon>Malacostraca</taxon>
        <taxon>Eumalacostraca</taxon>
        <taxon>Eucarida</taxon>
        <taxon>Euphausiacea</taxon>
        <taxon>Euphausiidae</taxon>
        <taxon>Meganyctiphanes</taxon>
    </lineage>
</organism>
<evidence type="ECO:0000256" key="7">
    <source>
        <dbReference type="RuleBase" id="RU000675"/>
    </source>
</evidence>
<dbReference type="InterPro" id="IPR008979">
    <property type="entry name" value="Galactose-bd-like_sf"/>
</dbReference>
<comment type="similarity">
    <text evidence="1 8">Belongs to the glycosyl hydrolase 35 family.</text>
</comment>
<evidence type="ECO:0000256" key="3">
    <source>
        <dbReference type="ARBA" id="ARBA00022801"/>
    </source>
</evidence>
<evidence type="ECO:0000313" key="13">
    <source>
        <dbReference type="EMBL" id="CAL4104597.1"/>
    </source>
</evidence>
<feature type="active site" description="Proton donor" evidence="6">
    <location>
        <position position="199"/>
    </location>
</feature>
<evidence type="ECO:0000256" key="2">
    <source>
        <dbReference type="ARBA" id="ARBA00022729"/>
    </source>
</evidence>
<comment type="catalytic activity">
    <reaction evidence="7">
        <text>Hydrolysis of terminal non-reducing beta-D-galactose residues in beta-D-galactosides.</text>
        <dbReference type="EC" id="3.2.1.23"/>
    </reaction>
</comment>
<keyword evidence="3 7" id="KW-0378">Hydrolase</keyword>
<gene>
    <name evidence="13" type="ORF">MNOR_LOCUS17811</name>
</gene>
<dbReference type="SUPFAM" id="SSF51445">
    <property type="entry name" value="(Trans)glycosidases"/>
    <property type="match status" value="1"/>
</dbReference>
<protein>
    <recommendedName>
        <fullName evidence="7">Beta-galactosidase</fullName>
        <ecNumber evidence="7">3.2.1.23</ecNumber>
    </recommendedName>
</protein>
<name>A0AAV2QW93_MEGNR</name>
<accession>A0AAV2QW93</accession>
<sequence>MKFGGWLWGAQLLCIAAAATPLYAKNVFKENSLEVKPNRSFGIDYKNNRFLKDGEGFRYASGSIHYFRVHQTLWHDRLKKLRMAGFNAVQTYVEWSSHEPEPGMYDFSGMLDLEGFLIAAQQEDLLVILRLGPFIDAERDMGGFPYWLLRMNPWMKLRTADPSYLKYVDNWFGNILLPKIKPHLYANGGPVIMIQVENEYGSYQACDFAYTSHMRDLTRQKLGDEVLLFSTDGSGTGYLKCGKIPGVYATVDFGTGANLNKTFGAQRLFEPQGPLVNSEFYPGWLDHWGDPHATVSSENVATSLDAMLAMNASVNMYMFHGGTSFGLTAGANKGSTYQACPTSYDYDAPLSEAGDPTEKYFAIRNVTKKYLPLPAGEVPPAMPKAAYGKIVMANHWTVMQLKGALQSTMQQWPLTFEDLNMPNGIVVYETTLNFTVRDPSVLSLNDIGDRGYVFVDGEYAGVASREGAIFDVPVSVRPGQTISVVVESQGRICVGSGINDFKGLTTNATLDGFYLEGWNMSPVPITNMTRLKAAFHKLKKISHSGQSMLSLSYGTRQGSMSFYRGTFKVPDDDDHPQDTFLKLDGWTKGIAWVNDFCLGRYWPVMGPQVTLYIPAGVLKKGTNKLMLLELEASPCADPSQCYVSLVDTPQINGPTPRKL</sequence>